<dbReference type="Proteomes" id="UP001642409">
    <property type="component" value="Unassembled WGS sequence"/>
</dbReference>
<gene>
    <name evidence="1" type="ORF">HINF_LOCUS8964</name>
</gene>
<sequence>MAGTKNDIISIQNSISGISNTLSTTNSQVNSLQTQITGTKNDVLSVQNSISGINGQINSINNVNSVQSADIATLKAQTAQNMNGAFWCMMTKNFLHSDITGYCPNLQLCCYKQSIMWTQMFVYSCYVQNDVTSYEVSLCGTFVSI</sequence>
<comment type="caution">
    <text evidence="1">The sequence shown here is derived from an EMBL/GenBank/DDBJ whole genome shotgun (WGS) entry which is preliminary data.</text>
</comment>
<keyword evidence="2" id="KW-1185">Reference proteome</keyword>
<evidence type="ECO:0000313" key="1">
    <source>
        <dbReference type="EMBL" id="CAL5985518.1"/>
    </source>
</evidence>
<dbReference type="EMBL" id="CAXDID020000019">
    <property type="protein sequence ID" value="CAL5985518.1"/>
    <property type="molecule type" value="Genomic_DNA"/>
</dbReference>
<protein>
    <submittedName>
        <fullName evidence="1">Hypothetical_protein</fullName>
    </submittedName>
</protein>
<reference evidence="1 2" key="1">
    <citation type="submission" date="2024-07" db="EMBL/GenBank/DDBJ databases">
        <authorList>
            <person name="Akdeniz Z."/>
        </authorList>
    </citation>
    <scope>NUCLEOTIDE SEQUENCE [LARGE SCALE GENOMIC DNA]</scope>
</reference>
<organism evidence="1 2">
    <name type="scientific">Hexamita inflata</name>
    <dbReference type="NCBI Taxonomy" id="28002"/>
    <lineage>
        <taxon>Eukaryota</taxon>
        <taxon>Metamonada</taxon>
        <taxon>Diplomonadida</taxon>
        <taxon>Hexamitidae</taxon>
        <taxon>Hexamitinae</taxon>
        <taxon>Hexamita</taxon>
    </lineage>
</organism>
<accession>A0ABP1H8S6</accession>
<proteinExistence type="predicted"/>
<evidence type="ECO:0000313" key="2">
    <source>
        <dbReference type="Proteomes" id="UP001642409"/>
    </source>
</evidence>
<name>A0ABP1H8S6_9EUKA</name>
<dbReference type="Gene3D" id="1.20.5.340">
    <property type="match status" value="1"/>
</dbReference>